<accession>R7QSU0</accession>
<dbReference type="OrthoDB" id="2132513at2759"/>
<name>R7QSU0_CHOCR</name>
<evidence type="ECO:0008006" key="4">
    <source>
        <dbReference type="Google" id="ProtNLM"/>
    </source>
</evidence>
<dbReference type="Gramene" id="CDF40808">
    <property type="protein sequence ID" value="CDF40808"/>
    <property type="gene ID" value="CHC_T00007443001"/>
</dbReference>
<organism evidence="2 3">
    <name type="scientific">Chondrus crispus</name>
    <name type="common">Carrageen Irish moss</name>
    <name type="synonym">Polymorpha crispa</name>
    <dbReference type="NCBI Taxonomy" id="2769"/>
    <lineage>
        <taxon>Eukaryota</taxon>
        <taxon>Rhodophyta</taxon>
        <taxon>Florideophyceae</taxon>
        <taxon>Rhodymeniophycidae</taxon>
        <taxon>Gigartinales</taxon>
        <taxon>Gigartinaceae</taxon>
        <taxon>Chondrus</taxon>
    </lineage>
</organism>
<feature type="region of interest" description="Disordered" evidence="1">
    <location>
        <begin position="114"/>
        <end position="204"/>
    </location>
</feature>
<feature type="compositionally biased region" description="Polar residues" evidence="1">
    <location>
        <begin position="54"/>
        <end position="78"/>
    </location>
</feature>
<evidence type="ECO:0000313" key="2">
    <source>
        <dbReference type="EMBL" id="CDF40808.1"/>
    </source>
</evidence>
<protein>
    <recommendedName>
        <fullName evidence="4">WW domain-containing protein</fullName>
    </recommendedName>
</protein>
<feature type="compositionally biased region" description="Polar residues" evidence="1">
    <location>
        <begin position="169"/>
        <end position="179"/>
    </location>
</feature>
<dbReference type="AlphaFoldDB" id="R7QSU0"/>
<dbReference type="EMBL" id="HG002251">
    <property type="protein sequence ID" value="CDF40808.1"/>
    <property type="molecule type" value="Genomic_DNA"/>
</dbReference>
<proteinExistence type="predicted"/>
<dbReference type="GeneID" id="17318821"/>
<sequence length="279" mass="30896">MNGHPRQQPKHLPYSQCNRVWVTAQNEHLCPSKPRTTQAAASQPVQGTSKLTAFPSSALKSAPPGNSTDRSTNASNTSKYRELEAPKSLGLTADEILMQAEGGRRYIYNKKTKNSRWLDRPSEKISADQKNASIKNGSSKLSSFPYAPERKERGTFTSDSNPTLKAASSHASESQSWQAFSHERNGSAHQRTNSQTRGTANGYVHRSKPLSADEAALSIQRAFRASVVRRGNLVDKWRLITKVLDEVSDTISKGKYDIDYLRGLPNRSLNGEERGHAMK</sequence>
<keyword evidence="3" id="KW-1185">Reference proteome</keyword>
<evidence type="ECO:0000313" key="3">
    <source>
        <dbReference type="Proteomes" id="UP000012073"/>
    </source>
</evidence>
<dbReference type="RefSeq" id="XP_005711102.1">
    <property type="nucleotide sequence ID" value="XM_005711045.1"/>
</dbReference>
<dbReference type="KEGG" id="ccp:CHC_T00007443001"/>
<feature type="compositionally biased region" description="Polar residues" evidence="1">
    <location>
        <begin position="128"/>
        <end position="142"/>
    </location>
</feature>
<feature type="region of interest" description="Disordered" evidence="1">
    <location>
        <begin position="54"/>
        <end position="83"/>
    </location>
</feature>
<reference evidence="3" key="1">
    <citation type="journal article" date="2013" name="Proc. Natl. Acad. Sci. U.S.A.">
        <title>Genome structure and metabolic features in the red seaweed Chondrus crispus shed light on evolution of the Archaeplastida.</title>
        <authorList>
            <person name="Collen J."/>
            <person name="Porcel B."/>
            <person name="Carre W."/>
            <person name="Ball S.G."/>
            <person name="Chaparro C."/>
            <person name="Tonon T."/>
            <person name="Barbeyron T."/>
            <person name="Michel G."/>
            <person name="Noel B."/>
            <person name="Valentin K."/>
            <person name="Elias M."/>
            <person name="Artiguenave F."/>
            <person name="Arun A."/>
            <person name="Aury J.M."/>
            <person name="Barbosa-Neto J.F."/>
            <person name="Bothwell J.H."/>
            <person name="Bouget F.Y."/>
            <person name="Brillet L."/>
            <person name="Cabello-Hurtado F."/>
            <person name="Capella-Gutierrez S."/>
            <person name="Charrier B."/>
            <person name="Cladiere L."/>
            <person name="Cock J.M."/>
            <person name="Coelho S.M."/>
            <person name="Colleoni C."/>
            <person name="Czjzek M."/>
            <person name="Da Silva C."/>
            <person name="Delage L."/>
            <person name="Denoeud F."/>
            <person name="Deschamps P."/>
            <person name="Dittami S.M."/>
            <person name="Gabaldon T."/>
            <person name="Gachon C.M."/>
            <person name="Groisillier A."/>
            <person name="Herve C."/>
            <person name="Jabbari K."/>
            <person name="Katinka M."/>
            <person name="Kloareg B."/>
            <person name="Kowalczyk N."/>
            <person name="Labadie K."/>
            <person name="Leblanc C."/>
            <person name="Lopez P.J."/>
            <person name="McLachlan D.H."/>
            <person name="Meslet-Cladiere L."/>
            <person name="Moustafa A."/>
            <person name="Nehr Z."/>
            <person name="Nyvall Collen P."/>
            <person name="Panaud O."/>
            <person name="Partensky F."/>
            <person name="Poulain J."/>
            <person name="Rensing S.A."/>
            <person name="Rousvoal S."/>
            <person name="Samson G."/>
            <person name="Symeonidi A."/>
            <person name="Weissenbach J."/>
            <person name="Zambounis A."/>
            <person name="Wincker P."/>
            <person name="Boyen C."/>
        </authorList>
    </citation>
    <scope>NUCLEOTIDE SEQUENCE [LARGE SCALE GENOMIC DNA]</scope>
    <source>
        <strain evidence="3">cv. Stackhouse</strain>
    </source>
</reference>
<gene>
    <name evidence="2" type="ORF">CHC_T00007443001</name>
</gene>
<feature type="compositionally biased region" description="Basic and acidic residues" evidence="1">
    <location>
        <begin position="116"/>
        <end position="127"/>
    </location>
</feature>
<evidence type="ECO:0000256" key="1">
    <source>
        <dbReference type="SAM" id="MobiDB-lite"/>
    </source>
</evidence>
<feature type="compositionally biased region" description="Polar residues" evidence="1">
    <location>
        <begin position="187"/>
        <end position="199"/>
    </location>
</feature>
<dbReference type="Proteomes" id="UP000012073">
    <property type="component" value="Unassembled WGS sequence"/>
</dbReference>